<name>A0A9W6PTM9_9ACTN</name>
<evidence type="ECO:0000313" key="3">
    <source>
        <dbReference type="Proteomes" id="UP001165124"/>
    </source>
</evidence>
<feature type="compositionally biased region" description="Basic and acidic residues" evidence="1">
    <location>
        <begin position="144"/>
        <end position="156"/>
    </location>
</feature>
<accession>A0A9W6PTM9</accession>
<dbReference type="Proteomes" id="UP001165124">
    <property type="component" value="Unassembled WGS sequence"/>
</dbReference>
<gene>
    <name evidence="2" type="ORF">Arub01_17240</name>
</gene>
<evidence type="ECO:0000256" key="1">
    <source>
        <dbReference type="SAM" id="MobiDB-lite"/>
    </source>
</evidence>
<protein>
    <submittedName>
        <fullName evidence="2">Uncharacterized protein</fullName>
    </submittedName>
</protein>
<sequence length="187" mass="19884">MRDGLADVHRVEVARRTQAQHGLAVQVGVQEPVDGAVLEDRGRGQSGHGLRIGAKAVREAVGRFRHGGRRGVRVPLQPYVVQGDRSGGHPLGAAQQGGARHARHLIRVPGVGRAAELMAAAVEARADFLPHAPQPRPPSRTHRRESSIHAQGRDARPRGLHAVVVVVGGGAFGPLTGGFVRIPVKRR</sequence>
<keyword evidence="3" id="KW-1185">Reference proteome</keyword>
<comment type="caution">
    <text evidence="2">The sequence shown here is derived from an EMBL/GenBank/DDBJ whole genome shotgun (WGS) entry which is preliminary data.</text>
</comment>
<evidence type="ECO:0000313" key="2">
    <source>
        <dbReference type="EMBL" id="GLW63480.1"/>
    </source>
</evidence>
<feature type="region of interest" description="Disordered" evidence="1">
    <location>
        <begin position="129"/>
        <end position="156"/>
    </location>
</feature>
<organism evidence="2 3">
    <name type="scientific">Actinomadura rubrobrunea</name>
    <dbReference type="NCBI Taxonomy" id="115335"/>
    <lineage>
        <taxon>Bacteria</taxon>
        <taxon>Bacillati</taxon>
        <taxon>Actinomycetota</taxon>
        <taxon>Actinomycetes</taxon>
        <taxon>Streptosporangiales</taxon>
        <taxon>Thermomonosporaceae</taxon>
        <taxon>Actinomadura</taxon>
    </lineage>
</organism>
<dbReference type="EMBL" id="BSRZ01000003">
    <property type="protein sequence ID" value="GLW63480.1"/>
    <property type="molecule type" value="Genomic_DNA"/>
</dbReference>
<proteinExistence type="predicted"/>
<reference evidence="2" key="1">
    <citation type="submission" date="2023-02" db="EMBL/GenBank/DDBJ databases">
        <title>Actinomadura rubrobrunea NBRC 14622.</title>
        <authorList>
            <person name="Ichikawa N."/>
            <person name="Sato H."/>
            <person name="Tonouchi N."/>
        </authorList>
    </citation>
    <scope>NUCLEOTIDE SEQUENCE</scope>
    <source>
        <strain evidence="2">NBRC 14622</strain>
    </source>
</reference>
<dbReference type="AlphaFoldDB" id="A0A9W6PTM9"/>